<proteinExistence type="predicted"/>
<sequence length="485" mass="51808">MATLGELVAHAGLRPLMPEVAERARLEPVHGVCAFDTMSSDEPMSARIVYIRSRVWTSLDALAETADILRSAGAVAVLVDDDDRLLPSEFVTACVEHALPVLLLPKGVPLERIASGQAQPSAATAIRETVDGFAADSSIKVWLVLQGCVLGSSATDLDLVGKIVARAPETVRGGSNPPAAIHAVLPESGIDLALANPERTRLNPGRFAQLVGDLDTQIKSVEVARSARRESEDALIRELLEAKVASAALEPWARSLGLIPGARVRAVAVVIPTSETENTLVTALRDLGLHTGGTSVCGKHGNGAYALITMEDATTGTAADFDQNLAVLRGLFAHRYGHDLSIGTSSCLVGSGDDLVRGLINARHLADRHARSTAPAAPKIALPAPLSTTLLATDPAMAQSLHRVLLQPVLTYDETKGSHYLETLRTFLALDCQWAATANELGIHINTLRYRLTRIERLTGRGIQSMADRVDFYLALSLRESQRRE</sequence>
<gene>
    <name evidence="2" type="ORF">BOX37_13630</name>
</gene>
<protein>
    <recommendedName>
        <fullName evidence="1">PucR C-terminal helix-turn-helix domain-containing protein</fullName>
    </recommendedName>
</protein>
<evidence type="ECO:0000259" key="1">
    <source>
        <dbReference type="Pfam" id="PF13556"/>
    </source>
</evidence>
<reference evidence="2" key="1">
    <citation type="submission" date="2016-11" db="EMBL/GenBank/DDBJ databases">
        <authorList>
            <person name="Jaros S."/>
            <person name="Januszkiewicz K."/>
            <person name="Wedrychowicz H."/>
        </authorList>
    </citation>
    <scope>NUCLEOTIDE SEQUENCE [LARGE SCALE GENOMIC DNA]</scope>
    <source>
        <strain evidence="2">Y48</strain>
    </source>
</reference>
<dbReference type="Proteomes" id="UP000183810">
    <property type="component" value="Chromosome"/>
</dbReference>
<evidence type="ECO:0000313" key="2">
    <source>
        <dbReference type="EMBL" id="APE34817.1"/>
    </source>
</evidence>
<name>A0A1J0VS23_9NOCA</name>
<dbReference type="RefSeq" id="WP_071928001.1">
    <property type="nucleotide sequence ID" value="NZ_CP018082.1"/>
</dbReference>
<organism evidence="2 3">
    <name type="scientific">Nocardia mangyaensis</name>
    <dbReference type="NCBI Taxonomy" id="2213200"/>
    <lineage>
        <taxon>Bacteria</taxon>
        <taxon>Bacillati</taxon>
        <taxon>Actinomycetota</taxon>
        <taxon>Actinomycetes</taxon>
        <taxon>Mycobacteriales</taxon>
        <taxon>Nocardiaceae</taxon>
        <taxon>Nocardia</taxon>
    </lineage>
</organism>
<dbReference type="Pfam" id="PF13556">
    <property type="entry name" value="HTH_30"/>
    <property type="match status" value="1"/>
</dbReference>
<keyword evidence="3" id="KW-1185">Reference proteome</keyword>
<accession>A0A1J0VS23</accession>
<dbReference type="PANTHER" id="PTHR33744:SF17">
    <property type="entry name" value="CONSERVED PROTEIN"/>
    <property type="match status" value="1"/>
</dbReference>
<dbReference type="EMBL" id="CP018082">
    <property type="protein sequence ID" value="APE34817.1"/>
    <property type="molecule type" value="Genomic_DNA"/>
</dbReference>
<evidence type="ECO:0000313" key="3">
    <source>
        <dbReference type="Proteomes" id="UP000183810"/>
    </source>
</evidence>
<dbReference type="InterPro" id="IPR025736">
    <property type="entry name" value="PucR_C-HTH_dom"/>
</dbReference>
<dbReference type="OrthoDB" id="3655573at2"/>
<dbReference type="PANTHER" id="PTHR33744">
    <property type="entry name" value="CARBOHYDRATE DIACID REGULATOR"/>
    <property type="match status" value="1"/>
</dbReference>
<dbReference type="InterPro" id="IPR042070">
    <property type="entry name" value="PucR_C-HTH_sf"/>
</dbReference>
<dbReference type="InterPro" id="IPR051448">
    <property type="entry name" value="CdaR-like_regulators"/>
</dbReference>
<dbReference type="Gene3D" id="1.10.10.2840">
    <property type="entry name" value="PucR C-terminal helix-turn-helix domain"/>
    <property type="match status" value="1"/>
</dbReference>
<feature type="domain" description="PucR C-terminal helix-turn-helix" evidence="1">
    <location>
        <begin position="420"/>
        <end position="477"/>
    </location>
</feature>
<dbReference type="KEGG" id="nsl:BOX37_13630"/>
<dbReference type="AlphaFoldDB" id="A0A1J0VS23"/>